<gene>
    <name evidence="1" type="ORF">PUR21_04215</name>
</gene>
<name>A0ABU9Z721_9HYPH</name>
<organism evidence="1 2">
    <name type="scientific">Methylorubrum rhodesianum</name>
    <dbReference type="NCBI Taxonomy" id="29427"/>
    <lineage>
        <taxon>Bacteria</taxon>
        <taxon>Pseudomonadati</taxon>
        <taxon>Pseudomonadota</taxon>
        <taxon>Alphaproteobacteria</taxon>
        <taxon>Hyphomicrobiales</taxon>
        <taxon>Methylobacteriaceae</taxon>
        <taxon>Methylorubrum</taxon>
    </lineage>
</organism>
<dbReference type="Proteomes" id="UP001404845">
    <property type="component" value="Unassembled WGS sequence"/>
</dbReference>
<keyword evidence="2" id="KW-1185">Reference proteome</keyword>
<accession>A0ABU9Z721</accession>
<dbReference type="RefSeq" id="WP_183668472.1">
    <property type="nucleotide sequence ID" value="NZ_JACHOS010000010.1"/>
</dbReference>
<proteinExistence type="predicted"/>
<dbReference type="EMBL" id="JAQYXL010000001">
    <property type="protein sequence ID" value="MEN3226869.1"/>
    <property type="molecule type" value="Genomic_DNA"/>
</dbReference>
<reference evidence="1 2" key="1">
    <citation type="journal article" date="2023" name="PLoS ONE">
        <title>Complete genome assembly of Hawai'i environmental nontuberculous mycobacteria reveals unexpected co-isolation with methylobacteria.</title>
        <authorList>
            <person name="Hendrix J."/>
            <person name="Epperson L.E."/>
            <person name="Tong E.I."/>
            <person name="Chan Y.L."/>
            <person name="Hasan N.A."/>
            <person name="Dawrs S.N."/>
            <person name="Norton G.J."/>
            <person name="Virdi R."/>
            <person name="Crooks J.L."/>
            <person name="Chan E.D."/>
            <person name="Honda J.R."/>
            <person name="Strong M."/>
        </authorList>
    </citation>
    <scope>NUCLEOTIDE SEQUENCE [LARGE SCALE GENOMIC DNA]</scope>
    <source>
        <strain evidence="1 2">NJH_HI01</strain>
    </source>
</reference>
<sequence>MNAAALSGLSSGAPASLPGQLIEAAPDACVLRFPLPPSLPIPLHVSAPEGLRLVTWALDGLGAGATEGPVCLLVLEGDGAALRDSVTVATHFRDLAVQPAPAWADALSAAERILLARALLSAGTAGLAPLGRLFGLVEAAIAALPAAEDAPDLADEDGGWSLGGTAVPHGLLFRTRAGWGCARVARSRLRFGNHPSKHPRQNLTLEPVWGAPPEGLPERSYALSAHGFTALTR</sequence>
<protein>
    <submittedName>
        <fullName evidence="1">Uncharacterized protein</fullName>
    </submittedName>
</protein>
<evidence type="ECO:0000313" key="1">
    <source>
        <dbReference type="EMBL" id="MEN3226869.1"/>
    </source>
</evidence>
<evidence type="ECO:0000313" key="2">
    <source>
        <dbReference type="Proteomes" id="UP001404845"/>
    </source>
</evidence>
<comment type="caution">
    <text evidence="1">The sequence shown here is derived from an EMBL/GenBank/DDBJ whole genome shotgun (WGS) entry which is preliminary data.</text>
</comment>